<comment type="caution">
    <text evidence="1">The sequence shown here is derived from an EMBL/GenBank/DDBJ whole genome shotgun (WGS) entry which is preliminary data.</text>
</comment>
<keyword evidence="2" id="KW-1185">Reference proteome</keyword>
<proteinExistence type="predicted"/>
<accession>A0A822YNR8</accession>
<evidence type="ECO:0000313" key="2">
    <source>
        <dbReference type="Proteomes" id="UP000607653"/>
    </source>
</evidence>
<gene>
    <name evidence="1" type="ORF">HUJ06_006474</name>
</gene>
<evidence type="ECO:0000313" key="1">
    <source>
        <dbReference type="EMBL" id="DAD35834.1"/>
    </source>
</evidence>
<dbReference type="AlphaFoldDB" id="A0A822YNR8"/>
<organism evidence="1 2">
    <name type="scientific">Nelumbo nucifera</name>
    <name type="common">Sacred lotus</name>
    <dbReference type="NCBI Taxonomy" id="4432"/>
    <lineage>
        <taxon>Eukaryota</taxon>
        <taxon>Viridiplantae</taxon>
        <taxon>Streptophyta</taxon>
        <taxon>Embryophyta</taxon>
        <taxon>Tracheophyta</taxon>
        <taxon>Spermatophyta</taxon>
        <taxon>Magnoliopsida</taxon>
        <taxon>Proteales</taxon>
        <taxon>Nelumbonaceae</taxon>
        <taxon>Nelumbo</taxon>
    </lineage>
</organism>
<reference evidence="1 2" key="1">
    <citation type="journal article" date="2020" name="Mol. Biol. Evol.">
        <title>Distinct Expression and Methylation Patterns for Genes with Different Fates following a Single Whole-Genome Duplication in Flowering Plants.</title>
        <authorList>
            <person name="Shi T."/>
            <person name="Rahmani R.S."/>
            <person name="Gugger P.F."/>
            <person name="Wang M."/>
            <person name="Li H."/>
            <person name="Zhang Y."/>
            <person name="Li Z."/>
            <person name="Wang Q."/>
            <person name="Van de Peer Y."/>
            <person name="Marchal K."/>
            <person name="Chen J."/>
        </authorList>
    </citation>
    <scope>NUCLEOTIDE SEQUENCE [LARGE SCALE GENOMIC DNA]</scope>
    <source>
        <tissue evidence="1">Leaf</tissue>
    </source>
</reference>
<dbReference type="Proteomes" id="UP000607653">
    <property type="component" value="Unassembled WGS sequence"/>
</dbReference>
<protein>
    <submittedName>
        <fullName evidence="1">Uncharacterized protein</fullName>
    </submittedName>
</protein>
<name>A0A822YNR8_NELNU</name>
<sequence>MTSFYLIPINGISWSSVGSSPPLKLLPFKKFLSASLHEVDDKIIWGITRNGKYSVKSGYHLARGLDQANQCPECSSK</sequence>
<dbReference type="EMBL" id="DUZY01000004">
    <property type="protein sequence ID" value="DAD35834.1"/>
    <property type="molecule type" value="Genomic_DNA"/>
</dbReference>